<dbReference type="PANTHER" id="PTHR43452:SF30">
    <property type="entry name" value="PYRUVATE DECARBOXYLASE ISOZYME 1-RELATED"/>
    <property type="match status" value="1"/>
</dbReference>
<dbReference type="GO" id="GO:0000949">
    <property type="term" value="P:aromatic amino acid family catabolic process to alcohol via Ehrlich pathway"/>
    <property type="evidence" value="ECO:0007669"/>
    <property type="project" value="TreeGrafter"/>
</dbReference>
<dbReference type="OrthoDB" id="9785953at2"/>
<evidence type="ECO:0000256" key="5">
    <source>
        <dbReference type="ARBA" id="ARBA00022793"/>
    </source>
</evidence>
<dbReference type="AlphaFoldDB" id="A0A0N1MUG7"/>
<organism evidence="13 14">
    <name type="scientific">Pseudoalteromonas porphyrae</name>
    <dbReference type="NCBI Taxonomy" id="187330"/>
    <lineage>
        <taxon>Bacteria</taxon>
        <taxon>Pseudomonadati</taxon>
        <taxon>Pseudomonadota</taxon>
        <taxon>Gammaproteobacteria</taxon>
        <taxon>Alteromonadales</taxon>
        <taxon>Pseudoalteromonadaceae</taxon>
        <taxon>Pseudoalteromonas</taxon>
    </lineage>
</organism>
<evidence type="ECO:0000313" key="14">
    <source>
        <dbReference type="Proteomes" id="UP000037848"/>
    </source>
</evidence>
<dbReference type="RefSeq" id="WP_054453329.1">
    <property type="nucleotide sequence ID" value="NZ_LHPH01000004.1"/>
</dbReference>
<dbReference type="Gene3D" id="3.40.50.1220">
    <property type="entry name" value="TPP-binding domain"/>
    <property type="match status" value="1"/>
</dbReference>
<dbReference type="STRING" id="187330.AMS58_11420"/>
<evidence type="ECO:0000256" key="4">
    <source>
        <dbReference type="ARBA" id="ARBA00022723"/>
    </source>
</evidence>
<dbReference type="EMBL" id="LHPH01000004">
    <property type="protein sequence ID" value="KPH64743.1"/>
    <property type="molecule type" value="Genomic_DNA"/>
</dbReference>
<evidence type="ECO:0000256" key="8">
    <source>
        <dbReference type="ARBA" id="ARBA00023239"/>
    </source>
</evidence>
<dbReference type="InterPro" id="IPR012110">
    <property type="entry name" value="PDC/IPDC-like"/>
</dbReference>
<keyword evidence="5" id="KW-0210">Decarboxylase</keyword>
<evidence type="ECO:0000259" key="11">
    <source>
        <dbReference type="Pfam" id="PF02775"/>
    </source>
</evidence>
<keyword evidence="4" id="KW-0479">Metal-binding</keyword>
<dbReference type="InterPro" id="IPR011766">
    <property type="entry name" value="TPP_enzyme_TPP-bd"/>
</dbReference>
<keyword evidence="14" id="KW-1185">Reference proteome</keyword>
<evidence type="ECO:0000259" key="10">
    <source>
        <dbReference type="Pfam" id="PF00205"/>
    </source>
</evidence>
<feature type="domain" description="Thiamine pyrophosphate enzyme TPP-binding" evidence="11">
    <location>
        <begin position="411"/>
        <end position="553"/>
    </location>
</feature>
<dbReference type="CDD" id="cd07038">
    <property type="entry name" value="TPP_PYR_PDC_IPDC_like"/>
    <property type="match status" value="1"/>
</dbReference>
<sequence length="589" mass="64381">MSTNNFTVADYLLTRLKEQGLEKIFQVPGDYVQEFMSALDKFDGIDAVGDITELGAGYAAEGYARYRGIGAVSVQYGVGTLSVINAIAGAYVERNPVVVITASPSIDDRKIIADTGALFHHSTGNYNSNQVIFESVTVASEILSDPEMAPTIIDAALACAIKEKRPIYLEAWQNVWGAECKAPMQPLVITDSPANLGMQKTLLQQTIQKLESAKQPIIMLGIEIARLGLQDKVESLLHLLNIPYTTSTLAKSVISERSEISHKLFVGTYAGEASLPETFDYVSQCDAVLALGVIFTDDYITMLTNQGSDLIRVNMDGALVGNSDHFIHTSLAVFINELIAHFLCSSAGFNVTFSKPDNFGFNALPLTKHSDLCSQISYESFFAFYQQELNESSPLKRYNLILGESSSLYMAARLIGIEKNHFVSDAAWGSLGHETGCSLGVSLANDNRSIVIAGDGGFMMMCQTLSTLRRNHCNTAVFVMSNEVYAIEQSFVDICAFTPEGKFAPFDELPSWDYEALAQAYGVKYLNVNSVANLQDAFNILYENTSAPYLIKVDIARDDLAPAIQTLAESVTGQKRDECLCHKDNKGNI</sequence>
<comment type="similarity">
    <text evidence="3 9">Belongs to the TPP enzyme family.</text>
</comment>
<keyword evidence="6" id="KW-0460">Magnesium</keyword>
<dbReference type="Pfam" id="PF02775">
    <property type="entry name" value="TPP_enzyme_C"/>
    <property type="match status" value="1"/>
</dbReference>
<dbReference type="SUPFAM" id="SSF52518">
    <property type="entry name" value="Thiamin diphosphate-binding fold (THDP-binding)"/>
    <property type="match status" value="2"/>
</dbReference>
<evidence type="ECO:0000256" key="2">
    <source>
        <dbReference type="ARBA" id="ARBA00001964"/>
    </source>
</evidence>
<dbReference type="InterPro" id="IPR012000">
    <property type="entry name" value="Thiamin_PyroP_enz_cen_dom"/>
</dbReference>
<reference evidence="13 14" key="1">
    <citation type="submission" date="2015-08" db="EMBL/GenBank/DDBJ databases">
        <title>Draft Genome Sequence of Pseudoalteromonas porphyrae UCD-SED14.</title>
        <authorList>
            <person name="Coil D.A."/>
            <person name="Jospin G."/>
            <person name="Lee R.D."/>
            <person name="Eisen J.A."/>
        </authorList>
    </citation>
    <scope>NUCLEOTIDE SEQUENCE [LARGE SCALE GENOMIC DNA]</scope>
    <source>
        <strain evidence="13 14">UCD-SED14</strain>
    </source>
</reference>
<proteinExistence type="inferred from homology"/>
<comment type="cofactor">
    <cofactor evidence="1">
        <name>a metal cation</name>
        <dbReference type="ChEBI" id="CHEBI:25213"/>
    </cofactor>
</comment>
<dbReference type="PATRIC" id="fig|187330.3.peg.2899"/>
<comment type="cofactor">
    <cofactor evidence="2">
        <name>thiamine diphosphate</name>
        <dbReference type="ChEBI" id="CHEBI:58937"/>
    </cofactor>
</comment>
<feature type="domain" description="Thiamine pyrophosphate enzyme N-terminal TPP-binding" evidence="12">
    <location>
        <begin position="7"/>
        <end position="115"/>
    </location>
</feature>
<dbReference type="PANTHER" id="PTHR43452">
    <property type="entry name" value="PYRUVATE DECARBOXYLASE"/>
    <property type="match status" value="1"/>
</dbReference>
<dbReference type="Gene3D" id="3.40.50.970">
    <property type="match status" value="2"/>
</dbReference>
<evidence type="ECO:0000259" key="12">
    <source>
        <dbReference type="Pfam" id="PF02776"/>
    </source>
</evidence>
<dbReference type="InterPro" id="IPR029061">
    <property type="entry name" value="THDP-binding"/>
</dbReference>
<evidence type="ECO:0000256" key="7">
    <source>
        <dbReference type="ARBA" id="ARBA00023052"/>
    </source>
</evidence>
<dbReference type="GO" id="GO:0005829">
    <property type="term" value="C:cytosol"/>
    <property type="evidence" value="ECO:0007669"/>
    <property type="project" value="TreeGrafter"/>
</dbReference>
<dbReference type="GO" id="GO:0000287">
    <property type="term" value="F:magnesium ion binding"/>
    <property type="evidence" value="ECO:0007669"/>
    <property type="project" value="InterPro"/>
</dbReference>
<keyword evidence="7 9" id="KW-0786">Thiamine pyrophosphate</keyword>
<dbReference type="SUPFAM" id="SSF52467">
    <property type="entry name" value="DHS-like NAD/FAD-binding domain"/>
    <property type="match status" value="1"/>
</dbReference>
<comment type="caution">
    <text evidence="13">The sequence shown here is derived from an EMBL/GenBank/DDBJ whole genome shotgun (WGS) entry which is preliminary data.</text>
</comment>
<gene>
    <name evidence="13" type="ORF">ADS77_05630</name>
</gene>
<dbReference type="Pfam" id="PF02776">
    <property type="entry name" value="TPP_enzyme_N"/>
    <property type="match status" value="1"/>
</dbReference>
<evidence type="ECO:0000256" key="6">
    <source>
        <dbReference type="ARBA" id="ARBA00022842"/>
    </source>
</evidence>
<feature type="domain" description="Thiamine pyrophosphate enzyme central" evidence="10">
    <location>
        <begin position="204"/>
        <end position="323"/>
    </location>
</feature>
<keyword evidence="13" id="KW-0670">Pyruvate</keyword>
<evidence type="ECO:0000256" key="9">
    <source>
        <dbReference type="RuleBase" id="RU362132"/>
    </source>
</evidence>
<dbReference type="Proteomes" id="UP000037848">
    <property type="component" value="Unassembled WGS sequence"/>
</dbReference>
<keyword evidence="8" id="KW-0456">Lyase</keyword>
<evidence type="ECO:0000256" key="1">
    <source>
        <dbReference type="ARBA" id="ARBA00001920"/>
    </source>
</evidence>
<dbReference type="InterPro" id="IPR047213">
    <property type="entry name" value="TPP_PYR_PDC_IPDC-like"/>
</dbReference>
<dbReference type="GO" id="GO:0004737">
    <property type="term" value="F:pyruvate decarboxylase activity"/>
    <property type="evidence" value="ECO:0007669"/>
    <property type="project" value="TreeGrafter"/>
</dbReference>
<dbReference type="InterPro" id="IPR012001">
    <property type="entry name" value="Thiamin_PyroP_enz_TPP-bd_dom"/>
</dbReference>
<evidence type="ECO:0000256" key="3">
    <source>
        <dbReference type="ARBA" id="ARBA00007812"/>
    </source>
</evidence>
<dbReference type="GO" id="GO:0030976">
    <property type="term" value="F:thiamine pyrophosphate binding"/>
    <property type="evidence" value="ECO:0007669"/>
    <property type="project" value="InterPro"/>
</dbReference>
<dbReference type="InterPro" id="IPR029035">
    <property type="entry name" value="DHS-like_NAD/FAD-binding_dom"/>
</dbReference>
<accession>A0A0N1MUG7</accession>
<dbReference type="Pfam" id="PF00205">
    <property type="entry name" value="TPP_enzyme_M"/>
    <property type="match status" value="1"/>
</dbReference>
<evidence type="ECO:0000313" key="13">
    <source>
        <dbReference type="EMBL" id="KPH64743.1"/>
    </source>
</evidence>
<name>A0A0N1MUG7_9GAMM</name>
<protein>
    <submittedName>
        <fullName evidence="13">Pyruvate decarboxylase</fullName>
    </submittedName>
</protein>